<dbReference type="EC" id="2.4.-.-" evidence="6"/>
<evidence type="ECO:0000259" key="5">
    <source>
        <dbReference type="Pfam" id="PF00535"/>
    </source>
</evidence>
<name>A0A9R1D5T9_9EURY</name>
<evidence type="ECO:0000256" key="2">
    <source>
        <dbReference type="ARBA" id="ARBA00022676"/>
    </source>
</evidence>
<feature type="region of interest" description="Disordered" evidence="4">
    <location>
        <begin position="273"/>
        <end position="299"/>
    </location>
</feature>
<dbReference type="SUPFAM" id="SSF53448">
    <property type="entry name" value="Nucleotide-diphospho-sugar transferases"/>
    <property type="match status" value="1"/>
</dbReference>
<accession>A0A9R1D5T9</accession>
<sequence>MELSVVVPTLNDRDELRGCLDAVAAEAPDEIVVVNGPSTDGTSGMVRDREDVDVLVEIDDRNVNVARNAGIDRARGEAVAFLDPMATAESGWLEAAEGGLSEAGAVTGPTHERLGAGVATDTVEDRTIGGRAVTYFNGGNVAFSRDLLIELDGFDEYLETGGARDLAHRIAGVDSAVVWATGMCVSRETAADGGSTERDWRLRYRSLAYRLAKNYGPHPTVPFRTLRHAVTDAGAAFRDVAHGEAKPSAWFGNGRDVTVGSCRGYVDGLRARYTDRTPSRNPRGVSTRNDRAVAVHDRR</sequence>
<evidence type="ECO:0000256" key="3">
    <source>
        <dbReference type="ARBA" id="ARBA00022679"/>
    </source>
</evidence>
<keyword evidence="7" id="KW-1185">Reference proteome</keyword>
<evidence type="ECO:0000256" key="4">
    <source>
        <dbReference type="SAM" id="MobiDB-lite"/>
    </source>
</evidence>
<dbReference type="InterPro" id="IPR001173">
    <property type="entry name" value="Glyco_trans_2-like"/>
</dbReference>
<protein>
    <submittedName>
        <fullName evidence="6">Glycosyltransferase</fullName>
        <ecNumber evidence="6">2.4.-.-</ecNumber>
    </submittedName>
</protein>
<comment type="similarity">
    <text evidence="1">Belongs to the glycosyltransferase 2 family.</text>
</comment>
<dbReference type="EMBL" id="JAHLKM010000001">
    <property type="protein sequence ID" value="MCQ4332242.1"/>
    <property type="molecule type" value="Genomic_DNA"/>
</dbReference>
<dbReference type="Proteomes" id="UP001139494">
    <property type="component" value="Unassembled WGS sequence"/>
</dbReference>
<dbReference type="InterPro" id="IPR029044">
    <property type="entry name" value="Nucleotide-diphossugar_trans"/>
</dbReference>
<comment type="caution">
    <text evidence="6">The sequence shown here is derived from an EMBL/GenBank/DDBJ whole genome shotgun (WGS) entry which is preliminary data.</text>
</comment>
<dbReference type="RefSeq" id="WP_256028160.1">
    <property type="nucleotide sequence ID" value="NZ_JAHLKM010000001.1"/>
</dbReference>
<reference evidence="6" key="1">
    <citation type="journal article" date="2023" name="Front. Microbiol.">
        <title>Genomic-based phylogenetic and metabolic analyses of the genus Natronomonas, and description of Natronomonas aquatica sp. nov.</title>
        <authorList>
            <person name="Garcia-Roldan A."/>
            <person name="Duran-Viseras A."/>
            <person name="de la Haba R.R."/>
            <person name="Corral P."/>
            <person name="Sanchez-Porro C."/>
            <person name="Ventosa A."/>
        </authorList>
    </citation>
    <scope>NUCLEOTIDE SEQUENCE</scope>
    <source>
        <strain evidence="6">F2-12</strain>
    </source>
</reference>
<keyword evidence="3 6" id="KW-0808">Transferase</keyword>
<organism evidence="6 7">
    <name type="scientific">Natronomonas aquatica</name>
    <dbReference type="NCBI Taxonomy" id="2841590"/>
    <lineage>
        <taxon>Archaea</taxon>
        <taxon>Methanobacteriati</taxon>
        <taxon>Methanobacteriota</taxon>
        <taxon>Stenosarchaea group</taxon>
        <taxon>Halobacteria</taxon>
        <taxon>Halobacteriales</taxon>
        <taxon>Natronomonadaceae</taxon>
        <taxon>Natronomonas</taxon>
    </lineage>
</organism>
<evidence type="ECO:0000313" key="7">
    <source>
        <dbReference type="Proteomes" id="UP001139494"/>
    </source>
</evidence>
<dbReference type="PANTHER" id="PTHR43179">
    <property type="entry name" value="RHAMNOSYLTRANSFERASE WBBL"/>
    <property type="match status" value="1"/>
</dbReference>
<feature type="compositionally biased region" description="Basic and acidic residues" evidence="4">
    <location>
        <begin position="288"/>
        <end position="299"/>
    </location>
</feature>
<evidence type="ECO:0000256" key="1">
    <source>
        <dbReference type="ARBA" id="ARBA00006739"/>
    </source>
</evidence>
<dbReference type="Pfam" id="PF00535">
    <property type="entry name" value="Glycos_transf_2"/>
    <property type="match status" value="1"/>
</dbReference>
<proteinExistence type="inferred from homology"/>
<dbReference type="PANTHER" id="PTHR43179:SF12">
    <property type="entry name" value="GALACTOFURANOSYLTRANSFERASE GLFT2"/>
    <property type="match status" value="1"/>
</dbReference>
<gene>
    <name evidence="6" type="ORF">KM295_01810</name>
</gene>
<feature type="domain" description="Glycosyltransferase 2-like" evidence="5">
    <location>
        <begin position="4"/>
        <end position="96"/>
    </location>
</feature>
<keyword evidence="2 6" id="KW-0328">Glycosyltransferase</keyword>
<dbReference type="AlphaFoldDB" id="A0A9R1D5T9"/>
<dbReference type="GO" id="GO:0016757">
    <property type="term" value="F:glycosyltransferase activity"/>
    <property type="evidence" value="ECO:0007669"/>
    <property type="project" value="UniProtKB-KW"/>
</dbReference>
<evidence type="ECO:0000313" key="6">
    <source>
        <dbReference type="EMBL" id="MCQ4332242.1"/>
    </source>
</evidence>
<dbReference type="Gene3D" id="3.90.550.10">
    <property type="entry name" value="Spore Coat Polysaccharide Biosynthesis Protein SpsA, Chain A"/>
    <property type="match status" value="1"/>
</dbReference>